<proteinExistence type="predicted"/>
<keyword evidence="4" id="KW-1185">Reference proteome</keyword>
<dbReference type="CDD" id="cd10747">
    <property type="entry name" value="DnaJ_C"/>
    <property type="match status" value="1"/>
</dbReference>
<dbReference type="SUPFAM" id="SSF49493">
    <property type="entry name" value="HSP40/DnaJ peptide-binding domain"/>
    <property type="match status" value="2"/>
</dbReference>
<gene>
    <name evidence="3" type="primary">SIS1</name>
    <name evidence="3" type="ORF">Q8F55_000759</name>
</gene>
<feature type="domain" description="J" evidence="2">
    <location>
        <begin position="6"/>
        <end position="73"/>
    </location>
</feature>
<dbReference type="GeneID" id="95981802"/>
<reference evidence="3 4" key="1">
    <citation type="submission" date="2023-08" db="EMBL/GenBank/DDBJ databases">
        <title>Annotated Genome Sequence of Vanrija albida AlHP1.</title>
        <authorList>
            <person name="Herzog R."/>
        </authorList>
    </citation>
    <scope>NUCLEOTIDE SEQUENCE [LARGE SCALE GENOMIC DNA]</scope>
    <source>
        <strain evidence="3 4">AlHP1</strain>
    </source>
</reference>
<evidence type="ECO:0000313" key="4">
    <source>
        <dbReference type="Proteomes" id="UP001565368"/>
    </source>
</evidence>
<evidence type="ECO:0000256" key="1">
    <source>
        <dbReference type="ARBA" id="ARBA00023186"/>
    </source>
</evidence>
<name>A0ABR3QE65_9TREE</name>
<accession>A0ABR3QE65</accession>
<sequence>MVNNTEYYKVLGLSKDASEAEIKKAYRKESLKWHPDKNPGDKRAAAEEKFKKIGEAYEVLSDPNKKSVYDQFGEDGLKGGGAPNGSGFGAGGFPGAGGGGGGFSYHATDPNDIFNAFFSSMGGGGGGDEYASFGGGGGGPRMRSQRSAGGFPGGGGYSSFGGGGGGFPGMGGGMGGMGGMPGGFGGGEPEKPPPPPGEVVKPLALSLEELYKGGTKRLKITRHLRSGSTEEKILEVAYKPGWKKGTKIKFASAGNEDEYGQAQTVTFVVEEKPHPRFERVDDDIIVKLNITLSQALLGPDGGGAITKEVETLDGRRINVSLPAGEIIPPGYETRVKDEGMPVSKAASVKRKGDLIVKWNVVFPRTLTAPQKEALRKVLG</sequence>
<dbReference type="Pfam" id="PF01556">
    <property type="entry name" value="DnaJ_C"/>
    <property type="match status" value="1"/>
</dbReference>
<dbReference type="SMART" id="SM00271">
    <property type="entry name" value="DnaJ"/>
    <property type="match status" value="1"/>
</dbReference>
<dbReference type="Gene3D" id="2.60.260.20">
    <property type="entry name" value="Urease metallochaperone UreE, N-terminal domain"/>
    <property type="match status" value="2"/>
</dbReference>
<dbReference type="InterPro" id="IPR018253">
    <property type="entry name" value="DnaJ_domain_CS"/>
</dbReference>
<dbReference type="InterPro" id="IPR036869">
    <property type="entry name" value="J_dom_sf"/>
</dbReference>
<dbReference type="InterPro" id="IPR002939">
    <property type="entry name" value="DnaJ_C"/>
</dbReference>
<dbReference type="PROSITE" id="PS50076">
    <property type="entry name" value="DNAJ_2"/>
    <property type="match status" value="1"/>
</dbReference>
<protein>
    <submittedName>
        <fullName evidence="3">Molecular chaperone (DnaJ superfamily)</fullName>
    </submittedName>
</protein>
<evidence type="ECO:0000313" key="3">
    <source>
        <dbReference type="EMBL" id="KAL1413010.1"/>
    </source>
</evidence>
<dbReference type="RefSeq" id="XP_069212954.1">
    <property type="nucleotide sequence ID" value="XM_069349410.1"/>
</dbReference>
<dbReference type="Pfam" id="PF00226">
    <property type="entry name" value="DnaJ"/>
    <property type="match status" value="1"/>
</dbReference>
<organism evidence="3 4">
    <name type="scientific">Vanrija albida</name>
    <dbReference type="NCBI Taxonomy" id="181172"/>
    <lineage>
        <taxon>Eukaryota</taxon>
        <taxon>Fungi</taxon>
        <taxon>Dikarya</taxon>
        <taxon>Basidiomycota</taxon>
        <taxon>Agaricomycotina</taxon>
        <taxon>Tremellomycetes</taxon>
        <taxon>Trichosporonales</taxon>
        <taxon>Trichosporonaceae</taxon>
        <taxon>Vanrija</taxon>
    </lineage>
</organism>
<comment type="caution">
    <text evidence="3">The sequence shown here is derived from an EMBL/GenBank/DDBJ whole genome shotgun (WGS) entry which is preliminary data.</text>
</comment>
<dbReference type="SUPFAM" id="SSF46565">
    <property type="entry name" value="Chaperone J-domain"/>
    <property type="match status" value="1"/>
</dbReference>
<dbReference type="PROSITE" id="PS00636">
    <property type="entry name" value="DNAJ_1"/>
    <property type="match status" value="1"/>
</dbReference>
<dbReference type="Proteomes" id="UP001565368">
    <property type="component" value="Unassembled WGS sequence"/>
</dbReference>
<dbReference type="Gene3D" id="1.10.287.110">
    <property type="entry name" value="DnaJ domain"/>
    <property type="match status" value="1"/>
</dbReference>
<dbReference type="PANTHER" id="PTHR24078">
    <property type="entry name" value="DNAJ HOMOLOG SUBFAMILY C MEMBER"/>
    <property type="match status" value="1"/>
</dbReference>
<dbReference type="InterPro" id="IPR051339">
    <property type="entry name" value="DnaJ_subfamily_B"/>
</dbReference>
<dbReference type="InterPro" id="IPR008971">
    <property type="entry name" value="HSP40/DnaJ_pept-bd"/>
</dbReference>
<dbReference type="InterPro" id="IPR001623">
    <property type="entry name" value="DnaJ_domain"/>
</dbReference>
<dbReference type="PRINTS" id="PR00625">
    <property type="entry name" value="JDOMAIN"/>
</dbReference>
<dbReference type="EMBL" id="JBBXJM010000001">
    <property type="protein sequence ID" value="KAL1413010.1"/>
    <property type="molecule type" value="Genomic_DNA"/>
</dbReference>
<dbReference type="CDD" id="cd06257">
    <property type="entry name" value="DnaJ"/>
    <property type="match status" value="1"/>
</dbReference>
<evidence type="ECO:0000259" key="2">
    <source>
        <dbReference type="PROSITE" id="PS50076"/>
    </source>
</evidence>
<keyword evidence="1" id="KW-0143">Chaperone</keyword>
<dbReference type="PANTHER" id="PTHR24078:SF553">
    <property type="entry name" value="DNAJ HOMOLOG SUBFAMILY B MEMBER 5"/>
    <property type="match status" value="1"/>
</dbReference>